<name>A0ABU5Q7S0_9BACT</name>
<keyword evidence="3" id="KW-1185">Reference proteome</keyword>
<sequence>MKTNFTIIAKISLNFRHHLLGCLVLIFYFATTNGFSQTKSFTPNLVINEEKRLALVIGNKEYIAAHASLKNSANDAEDMTKELTRLGFKVMTYYNLSKKDFLIAIDEFGIQLKNYNVGLFYYSGHGGQSRGESYLIPSDITLNSSLEYDCVSLGRVLEKMEEAQVKVNLAFIDACRTNPLERKKAMIGQGLAIPNNPSGSMVVYATEAGTPARDDHENGRNGLFTGELLSQLRENPTLGLRSMLDNTSEGVEKLSNKTQEPGRYDKLKGDFFFLKGNKVLPVSTESYDDISYNIQQGEMAFDKKIYDDAYRFLNTYREHALFKPTNLNQLAYMYDMGYGAKQNYAEAFKLYQKAASLDNALAAYNLGIMYERGLGTVADYKSAAEWYKKAANQNLALAQFNLGFLYEKGLGVNQSYTEAFNWYLKAAENGDSDGQVNVGYLYENGLGTTKDIREASKWYRKAAEQADADGQYNLARLNVSLSDGQEEFTLYANAAEQGHIGAQINLGYLYEVGRNVAKNQDLATTWYQKAANQGNAIAQFNLGVQYESKKFPLSPNYREAINWYEKAAKQDFGLALYNLAILHENGKGTVRDMKIANEYYKKAAKQDILGAQRALARFGLKW</sequence>
<dbReference type="InterPro" id="IPR006597">
    <property type="entry name" value="Sel1-like"/>
</dbReference>
<gene>
    <name evidence="2" type="ORF">VB248_05750</name>
</gene>
<proteinExistence type="predicted"/>
<dbReference type="EMBL" id="JAYFUM010000006">
    <property type="protein sequence ID" value="MEA5138622.1"/>
    <property type="molecule type" value="Genomic_DNA"/>
</dbReference>
<dbReference type="RefSeq" id="WP_323295789.1">
    <property type="nucleotide sequence ID" value="NZ_JAYFUM010000006.1"/>
</dbReference>
<dbReference type="PANTHER" id="PTHR45011:SF1">
    <property type="entry name" value="DAP3-BINDING CELL DEATH ENHANCER 1"/>
    <property type="match status" value="1"/>
</dbReference>
<dbReference type="InterPro" id="IPR029030">
    <property type="entry name" value="Caspase-like_dom_sf"/>
</dbReference>
<dbReference type="SMART" id="SM00671">
    <property type="entry name" value="SEL1"/>
    <property type="match status" value="8"/>
</dbReference>
<dbReference type="Gene3D" id="1.25.40.10">
    <property type="entry name" value="Tetratricopeptide repeat domain"/>
    <property type="match status" value="2"/>
</dbReference>
<dbReference type="SUPFAM" id="SSF52129">
    <property type="entry name" value="Caspase-like"/>
    <property type="match status" value="1"/>
</dbReference>
<dbReference type="InterPro" id="IPR052748">
    <property type="entry name" value="ISR_Activator"/>
</dbReference>
<dbReference type="InterPro" id="IPR001309">
    <property type="entry name" value="Pept_C14_p20"/>
</dbReference>
<organism evidence="2 3">
    <name type="scientific">Arcicella rigui</name>
    <dbReference type="NCBI Taxonomy" id="797020"/>
    <lineage>
        <taxon>Bacteria</taxon>
        <taxon>Pseudomonadati</taxon>
        <taxon>Bacteroidota</taxon>
        <taxon>Cytophagia</taxon>
        <taxon>Cytophagales</taxon>
        <taxon>Flectobacillaceae</taxon>
        <taxon>Arcicella</taxon>
    </lineage>
</organism>
<feature type="domain" description="Caspase family p20" evidence="1">
    <location>
        <begin position="50"/>
        <end position="179"/>
    </location>
</feature>
<dbReference type="Gene3D" id="3.40.50.1460">
    <property type="match status" value="1"/>
</dbReference>
<dbReference type="Pfam" id="PF08238">
    <property type="entry name" value="Sel1"/>
    <property type="match status" value="7"/>
</dbReference>
<dbReference type="InterPro" id="IPR011600">
    <property type="entry name" value="Pept_C14_caspase"/>
</dbReference>
<evidence type="ECO:0000313" key="2">
    <source>
        <dbReference type="EMBL" id="MEA5138622.1"/>
    </source>
</evidence>
<dbReference type="PROSITE" id="PS50208">
    <property type="entry name" value="CASPASE_P20"/>
    <property type="match status" value="1"/>
</dbReference>
<comment type="caution">
    <text evidence="2">The sequence shown here is derived from an EMBL/GenBank/DDBJ whole genome shotgun (WGS) entry which is preliminary data.</text>
</comment>
<evidence type="ECO:0000313" key="3">
    <source>
        <dbReference type="Proteomes" id="UP001302949"/>
    </source>
</evidence>
<dbReference type="PANTHER" id="PTHR45011">
    <property type="entry name" value="DAP3-BINDING CELL DEATH ENHANCER 1"/>
    <property type="match status" value="1"/>
</dbReference>
<protein>
    <submittedName>
        <fullName evidence="2">Caspase family protein</fullName>
    </submittedName>
</protein>
<evidence type="ECO:0000259" key="1">
    <source>
        <dbReference type="PROSITE" id="PS50208"/>
    </source>
</evidence>
<dbReference type="Pfam" id="PF00656">
    <property type="entry name" value="Peptidase_C14"/>
    <property type="match status" value="1"/>
</dbReference>
<dbReference type="Proteomes" id="UP001302949">
    <property type="component" value="Unassembled WGS sequence"/>
</dbReference>
<reference evidence="2 3" key="1">
    <citation type="submission" date="2023-12" db="EMBL/GenBank/DDBJ databases">
        <title>Novel species of the genus Arcicella isolated from rivers.</title>
        <authorList>
            <person name="Lu H."/>
        </authorList>
    </citation>
    <scope>NUCLEOTIDE SEQUENCE [LARGE SCALE GENOMIC DNA]</scope>
    <source>
        <strain evidence="2 3">KCTC 23307</strain>
    </source>
</reference>
<accession>A0ABU5Q7S0</accession>
<dbReference type="InterPro" id="IPR011990">
    <property type="entry name" value="TPR-like_helical_dom_sf"/>
</dbReference>
<dbReference type="SUPFAM" id="SSF81901">
    <property type="entry name" value="HCP-like"/>
    <property type="match status" value="2"/>
</dbReference>